<name>A0ABQ3VE16_9CHLR</name>
<accession>A0ABQ3VE16</accession>
<comment type="caution">
    <text evidence="1">The sequence shown here is derived from an EMBL/GenBank/DDBJ whole genome shotgun (WGS) entry which is preliminary data.</text>
</comment>
<reference evidence="1 2" key="1">
    <citation type="journal article" date="2021" name="Int. J. Syst. Evol. Microbiol.">
        <title>Reticulibacter mediterranei gen. nov., sp. nov., within the new family Reticulibacteraceae fam. nov., and Ktedonospora formicarum gen. nov., sp. nov., Ktedonobacter robiniae sp. nov., Dictyobacter formicarum sp. nov. and Dictyobacter arantiisoli sp. nov., belonging to the class Ktedonobacteria.</title>
        <authorList>
            <person name="Yabe S."/>
            <person name="Zheng Y."/>
            <person name="Wang C.M."/>
            <person name="Sakai Y."/>
            <person name="Abe K."/>
            <person name="Yokota A."/>
            <person name="Donadio S."/>
            <person name="Cavaletti L."/>
            <person name="Monciardini P."/>
        </authorList>
    </citation>
    <scope>NUCLEOTIDE SEQUENCE [LARGE SCALE GENOMIC DNA]</scope>
    <source>
        <strain evidence="1 2">SOSP1-9</strain>
    </source>
</reference>
<organism evidence="1 2">
    <name type="scientific">Dictyobacter formicarum</name>
    <dbReference type="NCBI Taxonomy" id="2778368"/>
    <lineage>
        <taxon>Bacteria</taxon>
        <taxon>Bacillati</taxon>
        <taxon>Chloroflexota</taxon>
        <taxon>Ktedonobacteria</taxon>
        <taxon>Ktedonobacterales</taxon>
        <taxon>Dictyobacteraceae</taxon>
        <taxon>Dictyobacter</taxon>
    </lineage>
</organism>
<evidence type="ECO:0000313" key="1">
    <source>
        <dbReference type="EMBL" id="GHO83903.1"/>
    </source>
</evidence>
<keyword evidence="1" id="KW-0456">Lyase</keyword>
<evidence type="ECO:0000313" key="2">
    <source>
        <dbReference type="Proteomes" id="UP000635565"/>
    </source>
</evidence>
<dbReference type="Proteomes" id="UP000635565">
    <property type="component" value="Unassembled WGS sequence"/>
</dbReference>
<dbReference type="EMBL" id="BNJJ01000004">
    <property type="protein sequence ID" value="GHO83903.1"/>
    <property type="molecule type" value="Genomic_DNA"/>
</dbReference>
<dbReference type="NCBIfam" id="TIGR03293">
    <property type="entry name" value="PhnG_redo"/>
    <property type="match status" value="1"/>
</dbReference>
<dbReference type="Pfam" id="PF06754">
    <property type="entry name" value="PhnG"/>
    <property type="match status" value="1"/>
</dbReference>
<keyword evidence="2" id="KW-1185">Reference proteome</keyword>
<dbReference type="InterPro" id="IPR009609">
    <property type="entry name" value="Phosphonate_metab_PhnG"/>
</dbReference>
<proteinExistence type="predicted"/>
<protein>
    <submittedName>
        <fullName evidence="1">Phosphonate C-P lyase system protein PhnG</fullName>
    </submittedName>
</protein>
<gene>
    <name evidence="1" type="ORF">KSZ_19090</name>
</gene>
<sequence length="140" mass="15598">MSMNHYHVLANSPEEEVCRLASAVLEHYEQSQVKLLSGPQQGLVMLRVRETVANSLFNAGEVLVTEVKLELDDQFGFGMIIGDSQRHAMGIALVDAALRKGGDVADWLTQELINLDAQIMEKNRKELALVASTKVEFERM</sequence>
<dbReference type="GO" id="GO:0016829">
    <property type="term" value="F:lyase activity"/>
    <property type="evidence" value="ECO:0007669"/>
    <property type="project" value="UniProtKB-KW"/>
</dbReference>